<evidence type="ECO:0000313" key="2">
    <source>
        <dbReference type="EMBL" id="ANC51596.1"/>
    </source>
</evidence>
<dbReference type="EMBL" id="KT862249">
    <property type="protein sequence ID" value="ANC51596.1"/>
    <property type="molecule type" value="Genomic_DNA"/>
</dbReference>
<dbReference type="RefSeq" id="YP_009252361.1">
    <property type="nucleotide sequence ID" value="NC_030144.1"/>
</dbReference>
<dbReference type="OrthoDB" id="7982at10239"/>
<proteinExistence type="predicted"/>
<sequence>MPRFKNRRTRFARKAKVWFKEKLPRSTRRVTKRTYRRRRPMTKEVDPQPQRRSRKKGCHASVTNPTLDPLIASSASPAILGSGRPAPSGAPAYTYCIPWIATRRKPANVGNSAMAQLGTGTPYMKGLSENITISTTGAAPWQWRRVCFTFKSKYLIEQFTISQGDDLIDFNHDPFFSNGYNDSSGVFRPMYDLASYYGKHNNPLKFRARSPQHTLGFSTLCSVVAAQQLPGQPTQADYINVMTAKTDNTEVTIKYDKTVTIASGNEAGVQRNYRRYHPMNKTLVYDSLEQGSNSNYDSMSTEAKPGMGDYYVVDFFQARYLADADDGNLIFDPRATLYWHER</sequence>
<accession>A0A168MG69</accession>
<evidence type="ECO:0000256" key="1">
    <source>
        <dbReference type="SAM" id="MobiDB-lite"/>
    </source>
</evidence>
<feature type="region of interest" description="Disordered" evidence="1">
    <location>
        <begin position="24"/>
        <end position="68"/>
    </location>
</feature>
<dbReference type="KEGG" id="vg:27815496"/>
<name>A0A168MG69_9VIRU</name>
<evidence type="ECO:0000313" key="3">
    <source>
        <dbReference type="Proteomes" id="UP000203773"/>
    </source>
</evidence>
<dbReference type="Proteomes" id="UP000203773">
    <property type="component" value="Segment"/>
</dbReference>
<reference evidence="2 3" key="1">
    <citation type="journal article" date="2016" name="Infect. Genet. Evol.">
        <title>Circular replication-associated protein encoding DNA viruses identified in the faecal matter of various animals in New Zealand.</title>
        <authorList>
            <person name="Steel O."/>
            <person name="Kraberger S."/>
            <person name="Sikorski A."/>
            <person name="Young L.M."/>
            <person name="Catchpole R.J."/>
            <person name="Stevens A.J."/>
            <person name="Ladley J.J."/>
            <person name="Coray D.S."/>
            <person name="Stainton D."/>
            <person name="Dayaram A."/>
            <person name="Julian L."/>
            <person name="van Bysterveldt K."/>
            <person name="Varsani A."/>
        </authorList>
    </citation>
    <scope>NUCLEOTIDE SEQUENCE [LARGE SCALE GENOMIC DNA]</scope>
</reference>
<dbReference type="GeneID" id="27815496"/>
<protein>
    <submittedName>
        <fullName evidence="2">Capsid protein</fullName>
    </submittedName>
</protein>
<feature type="compositionally biased region" description="Basic residues" evidence="1">
    <location>
        <begin position="25"/>
        <end position="40"/>
    </location>
</feature>
<organism evidence="2 3">
    <name type="scientific">sheep associated gemycircularvirus 1</name>
    <dbReference type="NCBI Taxonomy" id="1985412"/>
    <lineage>
        <taxon>Viruses</taxon>
        <taxon>Monodnaviria</taxon>
        <taxon>Shotokuvirae</taxon>
        <taxon>Cressdnaviricota</taxon>
        <taxon>Repensiviricetes</taxon>
        <taxon>Geplafuvirales</taxon>
        <taxon>Genomoviridae</taxon>
        <taxon>Gemycircularvirus</taxon>
        <taxon>Gemycircularvirus sheas1</taxon>
    </lineage>
</organism>
<keyword evidence="3" id="KW-1185">Reference proteome</keyword>